<gene>
    <name evidence="3" type="ORF">MBOU_45890</name>
</gene>
<organism evidence="3 4">
    <name type="scientific">Mycobacterium bourgelatii</name>
    <dbReference type="NCBI Taxonomy" id="1273442"/>
    <lineage>
        <taxon>Bacteria</taxon>
        <taxon>Bacillati</taxon>
        <taxon>Actinomycetota</taxon>
        <taxon>Actinomycetes</taxon>
        <taxon>Mycobacteriales</taxon>
        <taxon>Mycobacteriaceae</taxon>
        <taxon>Mycobacterium</taxon>
    </lineage>
</organism>
<dbReference type="AlphaFoldDB" id="A0A7I9YVE9"/>
<evidence type="ECO:0000313" key="3">
    <source>
        <dbReference type="EMBL" id="GFG92547.1"/>
    </source>
</evidence>
<keyword evidence="3" id="KW-0808">Transferase</keyword>
<evidence type="ECO:0000259" key="1">
    <source>
        <dbReference type="Pfam" id="PF08421"/>
    </source>
</evidence>
<dbReference type="Pfam" id="PF08484">
    <property type="entry name" value="Methyltransf_14"/>
    <property type="match status" value="1"/>
</dbReference>
<dbReference type="InterPro" id="IPR013630">
    <property type="entry name" value="Methyltransf_Zn-bd_dom_put"/>
</dbReference>
<dbReference type="RefSeq" id="WP_163717035.1">
    <property type="nucleotide sequence ID" value="NZ_BLKZ01000001.1"/>
</dbReference>
<evidence type="ECO:0000313" key="4">
    <source>
        <dbReference type="Proteomes" id="UP000465360"/>
    </source>
</evidence>
<protein>
    <submittedName>
        <fullName evidence="3">Transferase</fullName>
    </submittedName>
</protein>
<dbReference type="GO" id="GO:0016740">
    <property type="term" value="F:transferase activity"/>
    <property type="evidence" value="ECO:0007669"/>
    <property type="project" value="UniProtKB-KW"/>
</dbReference>
<evidence type="ECO:0000259" key="2">
    <source>
        <dbReference type="Pfam" id="PF08484"/>
    </source>
</evidence>
<dbReference type="EMBL" id="BLKZ01000001">
    <property type="protein sequence ID" value="GFG92547.1"/>
    <property type="molecule type" value="Genomic_DNA"/>
</dbReference>
<sequence>MSGCRGCGGTELTRVLDLGNLPAADDFPLATQPISASESAHALAMDLCGCCGLAQLADDDTITAEPRGIEPQALRDQAADAVQRVADAGLLRGTTIREFGSPHGGTWLPLLAERGFVVAPGAATDHPADIVLDSFGVMHDPDQRASFEVRAKATAPDGLLLVQFPSLMAMVTQGQWNALRHGHFGYYSLTALIRLLDAVGMSVATAWEFDLYGGTFLVAAVHGRTEPDERINDILQRERDFGVTDPDVLGRLQRAVESHAAQLRDWLVAQANSQHTVYSYGAGSRVPALFSIAGVDRSLVAAVADGSPLKQGRRIPGTDISIISPEQLIAADPDRVLLTLPDLYDEVRDRYPQLDGRWWVDPGPVGATVPR</sequence>
<dbReference type="Pfam" id="PF08421">
    <property type="entry name" value="Methyltransf_13"/>
    <property type="match status" value="1"/>
</dbReference>
<feature type="domain" description="C-methyltransferase" evidence="2">
    <location>
        <begin position="211"/>
        <end position="350"/>
    </location>
</feature>
<comment type="caution">
    <text evidence="3">The sequence shown here is derived from an EMBL/GenBank/DDBJ whole genome shotgun (WGS) entry which is preliminary data.</text>
</comment>
<proteinExistence type="predicted"/>
<dbReference type="SUPFAM" id="SSF53807">
    <property type="entry name" value="Helical backbone' metal receptor"/>
    <property type="match status" value="1"/>
</dbReference>
<dbReference type="InterPro" id="IPR013691">
    <property type="entry name" value="MeTrfase_14"/>
</dbReference>
<keyword evidence="4" id="KW-1185">Reference proteome</keyword>
<name>A0A7I9YVE9_MYCBU</name>
<dbReference type="InterPro" id="IPR029063">
    <property type="entry name" value="SAM-dependent_MTases_sf"/>
</dbReference>
<accession>A0A7I9YVE9</accession>
<dbReference type="Gene3D" id="3.40.50.720">
    <property type="entry name" value="NAD(P)-binding Rossmann-like Domain"/>
    <property type="match status" value="1"/>
</dbReference>
<dbReference type="Gene3D" id="3.40.50.150">
    <property type="entry name" value="Vaccinia Virus protein VP39"/>
    <property type="match status" value="1"/>
</dbReference>
<feature type="domain" description="Methyltransferase putative zinc binding" evidence="1">
    <location>
        <begin position="4"/>
        <end position="58"/>
    </location>
</feature>
<dbReference type="InterPro" id="IPR038576">
    <property type="entry name" value="Methyltransf_Zn-bd_dom_put_sf"/>
</dbReference>
<reference evidence="3 4" key="1">
    <citation type="journal article" date="2019" name="Emerg. Microbes Infect.">
        <title>Comprehensive subspecies identification of 175 nontuberculous mycobacteria species based on 7547 genomic profiles.</title>
        <authorList>
            <person name="Matsumoto Y."/>
            <person name="Kinjo T."/>
            <person name="Motooka D."/>
            <person name="Nabeya D."/>
            <person name="Jung N."/>
            <person name="Uechi K."/>
            <person name="Horii T."/>
            <person name="Iida T."/>
            <person name="Fujita J."/>
            <person name="Nakamura S."/>
        </authorList>
    </citation>
    <scope>NUCLEOTIDE SEQUENCE [LARGE SCALE GENOMIC DNA]</scope>
    <source>
        <strain evidence="3 4">JCM 30725</strain>
    </source>
</reference>
<dbReference type="SUPFAM" id="SSF53335">
    <property type="entry name" value="S-adenosyl-L-methionine-dependent methyltransferases"/>
    <property type="match status" value="1"/>
</dbReference>
<dbReference type="Proteomes" id="UP000465360">
    <property type="component" value="Unassembled WGS sequence"/>
</dbReference>
<dbReference type="Gene3D" id="6.20.50.110">
    <property type="entry name" value="Methyltransferase, zinc-binding domain"/>
    <property type="match status" value="1"/>
</dbReference>